<dbReference type="EMBL" id="LQYW01000062">
    <property type="protein sequence ID" value="KYD29502.1"/>
    <property type="molecule type" value="Genomic_DNA"/>
</dbReference>
<comment type="caution">
    <text evidence="2">The sequence shown here is derived from an EMBL/GenBank/DDBJ whole genome shotgun (WGS) entry which is preliminary data.</text>
</comment>
<keyword evidence="1" id="KW-0472">Membrane</keyword>
<reference evidence="2 3" key="1">
    <citation type="submission" date="2016-01" db="EMBL/GenBank/DDBJ databases">
        <title>Draft Genome Sequences of Seven Thermophilic Sporeformers Isolated from Foods.</title>
        <authorList>
            <person name="Berendsen E.M."/>
            <person name="Wells-Bennik M.H."/>
            <person name="Krawcyk A.O."/>
            <person name="De Jong A."/>
            <person name="Holsappel S."/>
            <person name="Eijlander R.T."/>
            <person name="Kuipers O.P."/>
        </authorList>
    </citation>
    <scope>NUCLEOTIDE SEQUENCE [LARGE SCALE GENOMIC DNA]</scope>
    <source>
        <strain evidence="2 3">B4110</strain>
    </source>
</reference>
<keyword evidence="1" id="KW-0812">Transmembrane</keyword>
<evidence type="ECO:0000256" key="1">
    <source>
        <dbReference type="SAM" id="Phobius"/>
    </source>
</evidence>
<accession>A0A150MYS9</accession>
<name>A0A150MYS9_9BACL</name>
<feature type="transmembrane region" description="Helical" evidence="1">
    <location>
        <begin position="12"/>
        <end position="30"/>
    </location>
</feature>
<evidence type="ECO:0000313" key="2">
    <source>
        <dbReference type="EMBL" id="KYD29502.1"/>
    </source>
</evidence>
<dbReference type="PATRIC" id="fig|153151.4.peg.3459"/>
<dbReference type="Proteomes" id="UP000075324">
    <property type="component" value="Unassembled WGS sequence"/>
</dbReference>
<organism evidence="2 3">
    <name type="scientific">Parageobacillus toebii</name>
    <dbReference type="NCBI Taxonomy" id="153151"/>
    <lineage>
        <taxon>Bacteria</taxon>
        <taxon>Bacillati</taxon>
        <taxon>Bacillota</taxon>
        <taxon>Bacilli</taxon>
        <taxon>Bacillales</taxon>
        <taxon>Anoxybacillaceae</taxon>
        <taxon>Parageobacillus</taxon>
    </lineage>
</organism>
<protein>
    <submittedName>
        <fullName evidence="2">Uncharacterized protein</fullName>
    </submittedName>
</protein>
<keyword evidence="1" id="KW-1133">Transmembrane helix</keyword>
<gene>
    <name evidence="2" type="ORF">B4110_1072</name>
</gene>
<sequence>MHFLKWNAREKLIIGKTNIGAAGLLNALAMSEFELSLFLL</sequence>
<dbReference type="AlphaFoldDB" id="A0A150MYS9"/>
<proteinExistence type="predicted"/>
<evidence type="ECO:0000313" key="3">
    <source>
        <dbReference type="Proteomes" id="UP000075324"/>
    </source>
</evidence>